<feature type="region of interest" description="Disordered" evidence="4">
    <location>
        <begin position="30"/>
        <end position="59"/>
    </location>
</feature>
<dbReference type="Gene3D" id="3.40.190.10">
    <property type="entry name" value="Periplasmic binding protein-like II"/>
    <property type="match status" value="2"/>
</dbReference>
<dbReference type="PANTHER" id="PTHR30061:SF50">
    <property type="entry name" value="MALTOSE_MALTODEXTRIN-BINDING PERIPLASMIC PROTEIN"/>
    <property type="match status" value="1"/>
</dbReference>
<feature type="compositionally biased region" description="Low complexity" evidence="4">
    <location>
        <begin position="50"/>
        <end position="59"/>
    </location>
</feature>
<proteinExistence type="inferred from homology"/>
<dbReference type="PANTHER" id="PTHR30061">
    <property type="entry name" value="MALTOSE-BINDING PERIPLASMIC PROTEIN"/>
    <property type="match status" value="1"/>
</dbReference>
<organism evidence="5 6">
    <name type="scientific">Pendulispora rubella</name>
    <dbReference type="NCBI Taxonomy" id="2741070"/>
    <lineage>
        <taxon>Bacteria</taxon>
        <taxon>Pseudomonadati</taxon>
        <taxon>Myxococcota</taxon>
        <taxon>Myxococcia</taxon>
        <taxon>Myxococcales</taxon>
        <taxon>Sorangiineae</taxon>
        <taxon>Pendulisporaceae</taxon>
        <taxon>Pendulispora</taxon>
    </lineage>
</organism>
<sequence length="437" mass="46493">MRKTMQTTRWRSATMLALATLAMIGCRGSGDAGGDKGDKNGEKKAEGPQNTTITWWDTSDSTNEAPKFKDLIQKFQAKYPNIKVEYQNIPFEQARDKFKTAAQANTAPDVMRAEVGWTAEFASLRFLAPLEGTPAAADAADYLPAPLASNKFGGKLFGVPQVTDVLALLYNKGLLEKAGVKEPPTTMAELKTAALAVKAKAGADGLYLNPGGYFLLPFIYGAGGDLVNADEKKITVNTPEAVKGLEVALDLIKSGAAAKPDLNSGYNQMQAGFKDGKVAMVINGPWSVADDFSGKAFADKGNLGIAPVPAGSTGKAGSPMGGHNYVVYAGSKNLTASYQFIQFMNSAENQAYLAKELGLLPTRSSAYSLPDTAANAVVPKFRAVIDKAVVRPTIPQAGQLLIPLDQQYPRAVSGDKTPQAALDTVANDYKQILKDWK</sequence>
<dbReference type="SUPFAM" id="SSF53850">
    <property type="entry name" value="Periplasmic binding protein-like II"/>
    <property type="match status" value="1"/>
</dbReference>
<keyword evidence="3" id="KW-0732">Signal</keyword>
<dbReference type="Pfam" id="PF01547">
    <property type="entry name" value="SBP_bac_1"/>
    <property type="match status" value="1"/>
</dbReference>
<dbReference type="InterPro" id="IPR006059">
    <property type="entry name" value="SBP"/>
</dbReference>
<gene>
    <name evidence="5" type="ORF">LVJ94_25240</name>
</gene>
<name>A0ABZ2LHU5_9BACT</name>
<dbReference type="PROSITE" id="PS51257">
    <property type="entry name" value="PROKAR_LIPOPROTEIN"/>
    <property type="match status" value="1"/>
</dbReference>
<dbReference type="Proteomes" id="UP001374803">
    <property type="component" value="Chromosome"/>
</dbReference>
<dbReference type="EMBL" id="CP089983">
    <property type="protein sequence ID" value="WXB10518.1"/>
    <property type="molecule type" value="Genomic_DNA"/>
</dbReference>
<reference evidence="5" key="1">
    <citation type="submission" date="2021-12" db="EMBL/GenBank/DDBJ databases">
        <title>Discovery of the Pendulisporaceae a myxobacterial family with distinct sporulation behavior and unique specialized metabolism.</title>
        <authorList>
            <person name="Garcia R."/>
            <person name="Popoff A."/>
            <person name="Bader C.D."/>
            <person name="Loehr J."/>
            <person name="Walesch S."/>
            <person name="Walt C."/>
            <person name="Boldt J."/>
            <person name="Bunk B."/>
            <person name="Haeckl F.J.F.P.J."/>
            <person name="Gunesch A.P."/>
            <person name="Birkelbach J."/>
            <person name="Nuebel U."/>
            <person name="Pietschmann T."/>
            <person name="Bach T."/>
            <person name="Mueller R."/>
        </authorList>
    </citation>
    <scope>NUCLEOTIDE SEQUENCE</scope>
    <source>
        <strain evidence="5">MSr11367</strain>
    </source>
</reference>
<evidence type="ECO:0000256" key="1">
    <source>
        <dbReference type="ARBA" id="ARBA00008520"/>
    </source>
</evidence>
<evidence type="ECO:0000313" key="5">
    <source>
        <dbReference type="EMBL" id="WXB10518.1"/>
    </source>
</evidence>
<accession>A0ABZ2LHU5</accession>
<keyword evidence="2" id="KW-0813">Transport</keyword>
<comment type="similarity">
    <text evidence="1">Belongs to the bacterial solute-binding protein 1 family.</text>
</comment>
<dbReference type="RefSeq" id="WP_394840193.1">
    <property type="nucleotide sequence ID" value="NZ_CP089929.1"/>
</dbReference>
<evidence type="ECO:0000256" key="2">
    <source>
        <dbReference type="ARBA" id="ARBA00022448"/>
    </source>
</evidence>
<keyword evidence="6" id="KW-1185">Reference proteome</keyword>
<evidence type="ECO:0000256" key="3">
    <source>
        <dbReference type="ARBA" id="ARBA00022729"/>
    </source>
</evidence>
<feature type="compositionally biased region" description="Basic and acidic residues" evidence="4">
    <location>
        <begin position="33"/>
        <end position="46"/>
    </location>
</feature>
<protein>
    <submittedName>
        <fullName evidence="5">Extracellular solute-binding protein</fullName>
    </submittedName>
</protein>
<evidence type="ECO:0000313" key="6">
    <source>
        <dbReference type="Proteomes" id="UP001374803"/>
    </source>
</evidence>
<evidence type="ECO:0000256" key="4">
    <source>
        <dbReference type="SAM" id="MobiDB-lite"/>
    </source>
</evidence>